<reference evidence="2" key="1">
    <citation type="submission" date="2021-02" db="EMBL/GenBank/DDBJ databases">
        <authorList>
            <person name="Dougan E. K."/>
            <person name="Rhodes N."/>
            <person name="Thang M."/>
            <person name="Chan C."/>
        </authorList>
    </citation>
    <scope>NUCLEOTIDE SEQUENCE</scope>
</reference>
<organism evidence="2 3">
    <name type="scientific">Symbiodinium natans</name>
    <dbReference type="NCBI Taxonomy" id="878477"/>
    <lineage>
        <taxon>Eukaryota</taxon>
        <taxon>Sar</taxon>
        <taxon>Alveolata</taxon>
        <taxon>Dinophyceae</taxon>
        <taxon>Suessiales</taxon>
        <taxon>Symbiodiniaceae</taxon>
        <taxon>Symbiodinium</taxon>
    </lineage>
</organism>
<accession>A0A812QQD0</accession>
<dbReference type="Proteomes" id="UP000604046">
    <property type="component" value="Unassembled WGS sequence"/>
</dbReference>
<feature type="compositionally biased region" description="Polar residues" evidence="1">
    <location>
        <begin position="213"/>
        <end position="228"/>
    </location>
</feature>
<gene>
    <name evidence="2" type="ORF">SNAT2548_LOCUS21701</name>
</gene>
<proteinExistence type="predicted"/>
<name>A0A812QQD0_9DINO</name>
<feature type="compositionally biased region" description="Basic and acidic residues" evidence="1">
    <location>
        <begin position="612"/>
        <end position="623"/>
    </location>
</feature>
<feature type="region of interest" description="Disordered" evidence="1">
    <location>
        <begin position="573"/>
        <end position="623"/>
    </location>
</feature>
<dbReference type="EMBL" id="CAJNDS010002261">
    <property type="protein sequence ID" value="CAE7398620.1"/>
    <property type="molecule type" value="Genomic_DNA"/>
</dbReference>
<keyword evidence="3" id="KW-1185">Reference proteome</keyword>
<dbReference type="AlphaFoldDB" id="A0A812QQD0"/>
<sequence length="623" mass="69814">MDIADDAACRKRKVKWQSLEDGDYIVGVSGYSSNAIQDKYYLAHTVTLRTRRGKVMSFAGKRRQKKGKPFAEMKADYTYEICRLIFSEGSVIGALQRPLFGNPVQFEVTENCDLGFRCPTVPKQDGIELALGGWAQQHGLRWSDRIVRVNGALTREMESAEELETALQARPLRMTFVQYIPRRATKVEELLQVKLAKGSAALDACNRAMMQEGQATPPSTKTQCQADSNKSKWNRRLKKSRLPNMHELLTQPNSYHQPASTPVTALAQTVRLPVPPFDDAACGGPSEWNLADTASAASPERVLTWGAAARHQLSQPHCPAASISDVDGFLNSFFETRPGPYGRSLRDLLGEPEQKANGWYKVPWKPFEKFQLREGDWQRGWHGCKLEALYSIVYHGELFPSKDESKGDRILAGCPGVYLHRDSLQHKVENYMRWIPMCGDGLFWAAKWEVFYDSWGSVKRGKRTDQIIQSADSVELKALWLSVQCAATMAEGTPIQALWRPRREANPTLTKAQRRTHGAMLDWEPQEEVLALCDVPVPVKEPQEVPQDISHWPSLGEANDIDRSIATAKRLGSITRKQSPCARRTASSSPSSTPPSAAMPDPICEEAVPVPRRWDKTRIVSQA</sequence>
<evidence type="ECO:0000313" key="2">
    <source>
        <dbReference type="EMBL" id="CAE7398620.1"/>
    </source>
</evidence>
<dbReference type="OrthoDB" id="427825at2759"/>
<evidence type="ECO:0000313" key="3">
    <source>
        <dbReference type="Proteomes" id="UP000604046"/>
    </source>
</evidence>
<protein>
    <submittedName>
        <fullName evidence="2">Uncharacterized protein</fullName>
    </submittedName>
</protein>
<feature type="region of interest" description="Disordered" evidence="1">
    <location>
        <begin position="212"/>
        <end position="231"/>
    </location>
</feature>
<comment type="caution">
    <text evidence="2">The sequence shown here is derived from an EMBL/GenBank/DDBJ whole genome shotgun (WGS) entry which is preliminary data.</text>
</comment>
<evidence type="ECO:0000256" key="1">
    <source>
        <dbReference type="SAM" id="MobiDB-lite"/>
    </source>
</evidence>
<feature type="compositionally biased region" description="Low complexity" evidence="1">
    <location>
        <begin position="579"/>
        <end position="598"/>
    </location>
</feature>